<dbReference type="WBParaSite" id="ACAC_0001179401-mRNA-1">
    <property type="protein sequence ID" value="ACAC_0001179401-mRNA-1"/>
    <property type="gene ID" value="ACAC_0001179401"/>
</dbReference>
<dbReference type="AlphaFoldDB" id="A0A0K0DK06"/>
<name>A0A0K0DK06_ANGCA</name>
<evidence type="ECO:0000313" key="2">
    <source>
        <dbReference type="WBParaSite" id="ACAC_0001179401-mRNA-1"/>
    </source>
</evidence>
<reference evidence="1" key="1">
    <citation type="submission" date="2012-09" db="EMBL/GenBank/DDBJ databases">
        <authorList>
            <person name="Martin A.A."/>
        </authorList>
    </citation>
    <scope>NUCLEOTIDE SEQUENCE</scope>
</reference>
<reference evidence="2" key="2">
    <citation type="submission" date="2017-02" db="UniProtKB">
        <authorList>
            <consortium name="WormBaseParasite"/>
        </authorList>
    </citation>
    <scope>IDENTIFICATION</scope>
</reference>
<accession>A0A0K0DK06</accession>
<keyword evidence="1" id="KW-1185">Reference proteome</keyword>
<organism evidence="1 2">
    <name type="scientific">Angiostrongylus cantonensis</name>
    <name type="common">Rat lungworm</name>
    <dbReference type="NCBI Taxonomy" id="6313"/>
    <lineage>
        <taxon>Eukaryota</taxon>
        <taxon>Metazoa</taxon>
        <taxon>Ecdysozoa</taxon>
        <taxon>Nematoda</taxon>
        <taxon>Chromadorea</taxon>
        <taxon>Rhabditida</taxon>
        <taxon>Rhabditina</taxon>
        <taxon>Rhabditomorpha</taxon>
        <taxon>Strongyloidea</taxon>
        <taxon>Metastrongylidae</taxon>
        <taxon>Angiostrongylus</taxon>
    </lineage>
</organism>
<dbReference type="Proteomes" id="UP000035642">
    <property type="component" value="Unassembled WGS sequence"/>
</dbReference>
<sequence length="177" mass="19923">MIRYGVIGLAETRRRNPFNAVYNTGEELFLGTCDTRGVGGVGVLVNTDAVVDNIDEEYDRLIQHLHVSAMKAKSSKVTKRHLSPRALELIRQRGIARAAGNRELTSELTKPCRQVIKVDLKERRAAVMVEVVEAEKSGRKACRGLANYKTKMIALRRPDGRITASRKAMEEIIHEYY</sequence>
<evidence type="ECO:0000313" key="1">
    <source>
        <dbReference type="Proteomes" id="UP000035642"/>
    </source>
</evidence>
<protein>
    <submittedName>
        <fullName evidence="2">Transposase</fullName>
    </submittedName>
</protein>
<proteinExistence type="predicted"/>